<dbReference type="GO" id="GO:0005254">
    <property type="term" value="F:chloride channel activity"/>
    <property type="evidence" value="ECO:0007669"/>
    <property type="project" value="InterPro"/>
</dbReference>
<evidence type="ECO:0000256" key="6">
    <source>
        <dbReference type="ARBA" id="ARBA00023065"/>
    </source>
</evidence>
<dbReference type="EMBL" id="JANCYU010000025">
    <property type="protein sequence ID" value="KAK4524672.1"/>
    <property type="molecule type" value="Genomic_DNA"/>
</dbReference>
<dbReference type="InterPro" id="IPR044669">
    <property type="entry name" value="YneE/VCCN1/2-like"/>
</dbReference>
<evidence type="ECO:0000313" key="9">
    <source>
        <dbReference type="Proteomes" id="UP001300502"/>
    </source>
</evidence>
<keyword evidence="3" id="KW-1003">Cell membrane</keyword>
<evidence type="ECO:0000256" key="4">
    <source>
        <dbReference type="ARBA" id="ARBA00022692"/>
    </source>
</evidence>
<protein>
    <submittedName>
        <fullName evidence="8">Uncharacterized protein</fullName>
    </submittedName>
</protein>
<evidence type="ECO:0000256" key="3">
    <source>
        <dbReference type="ARBA" id="ARBA00022475"/>
    </source>
</evidence>
<accession>A0AAV9IBH6</accession>
<keyword evidence="6" id="KW-0406">Ion transport</keyword>
<dbReference type="PANTHER" id="PTHR33281">
    <property type="entry name" value="UPF0187 PROTEIN YNEE"/>
    <property type="match status" value="1"/>
</dbReference>
<keyword evidence="2" id="KW-0813">Transport</keyword>
<dbReference type="PANTHER" id="PTHR33281:SF19">
    <property type="entry name" value="VOLTAGE-DEPENDENT ANION CHANNEL-FORMING PROTEIN YNEE"/>
    <property type="match status" value="1"/>
</dbReference>
<dbReference type="Proteomes" id="UP001300502">
    <property type="component" value="Unassembled WGS sequence"/>
</dbReference>
<evidence type="ECO:0000313" key="8">
    <source>
        <dbReference type="EMBL" id="KAK4524672.1"/>
    </source>
</evidence>
<keyword evidence="5" id="KW-1133">Transmembrane helix</keyword>
<keyword evidence="9" id="KW-1185">Reference proteome</keyword>
<sequence length="356" mass="40862">MYIGFYSSFSNLPSSRIISSSRDRCNRKFLPFQRFRSRSNLSCTLKRAERYTSSDWSRCLLSLPKSIILSRIQNHLFWTCCVSLVISLLHYFLKIPPLSPLPHTFLGSAMGLLLVFRTNAAYDRYWEARKLLGGLAVESREMTRCIRTYFHEDKYHRTRLRLVMLLKLFLVAFQQRVTGTTDVVPLRSIIRSDPEYSDSSHAVDIFADEIAHSPNPPLFVLFQLSMQFNAALGRDALQVVQRAKLEWQIGSLTQVLSGCERIITTPVPLGYSRHTSRFLSLWCFTFPFLVVHQLKFLTVPVTAFVGWSLFAIEEIGHVIEDPFLEGNEKLPVKSIISSLLADIDYLNKLKVSRLVG</sequence>
<organism evidence="8 9">
    <name type="scientific">Galdieria yellowstonensis</name>
    <dbReference type="NCBI Taxonomy" id="3028027"/>
    <lineage>
        <taxon>Eukaryota</taxon>
        <taxon>Rhodophyta</taxon>
        <taxon>Bangiophyceae</taxon>
        <taxon>Galdieriales</taxon>
        <taxon>Galdieriaceae</taxon>
        <taxon>Galdieria</taxon>
    </lineage>
</organism>
<keyword evidence="7" id="KW-0472">Membrane</keyword>
<name>A0AAV9IBH6_9RHOD</name>
<dbReference type="GO" id="GO:0005886">
    <property type="term" value="C:plasma membrane"/>
    <property type="evidence" value="ECO:0007669"/>
    <property type="project" value="UniProtKB-SubCell"/>
</dbReference>
<dbReference type="Pfam" id="PF25539">
    <property type="entry name" value="Bestrophin_2"/>
    <property type="match status" value="1"/>
</dbReference>
<gene>
    <name evidence="8" type="ORF">GAYE_SCF05G2574</name>
</gene>
<proteinExistence type="predicted"/>
<evidence type="ECO:0000256" key="5">
    <source>
        <dbReference type="ARBA" id="ARBA00022989"/>
    </source>
</evidence>
<comment type="subcellular location">
    <subcellularLocation>
        <location evidence="1">Cell membrane</location>
        <topology evidence="1">Multi-pass membrane protein</topology>
    </subcellularLocation>
</comment>
<keyword evidence="4" id="KW-0812">Transmembrane</keyword>
<comment type="caution">
    <text evidence="8">The sequence shown here is derived from an EMBL/GenBank/DDBJ whole genome shotgun (WGS) entry which is preliminary data.</text>
</comment>
<evidence type="ECO:0000256" key="2">
    <source>
        <dbReference type="ARBA" id="ARBA00022448"/>
    </source>
</evidence>
<dbReference type="AlphaFoldDB" id="A0AAV9IBH6"/>
<evidence type="ECO:0000256" key="1">
    <source>
        <dbReference type="ARBA" id="ARBA00004651"/>
    </source>
</evidence>
<reference evidence="8 9" key="1">
    <citation type="submission" date="2022-07" db="EMBL/GenBank/DDBJ databases">
        <title>Genome-wide signatures of adaptation to extreme environments.</title>
        <authorList>
            <person name="Cho C.H."/>
            <person name="Yoon H.S."/>
        </authorList>
    </citation>
    <scope>NUCLEOTIDE SEQUENCE [LARGE SCALE GENOMIC DNA]</scope>
    <source>
        <strain evidence="8 9">108.79 E11</strain>
    </source>
</reference>
<evidence type="ECO:0000256" key="7">
    <source>
        <dbReference type="ARBA" id="ARBA00023136"/>
    </source>
</evidence>